<dbReference type="Gene3D" id="3.40.640.10">
    <property type="entry name" value="Type I PLP-dependent aspartate aminotransferase-like (Major domain)"/>
    <property type="match status" value="1"/>
</dbReference>
<proteinExistence type="inferred from homology"/>
<dbReference type="InterPro" id="IPR015424">
    <property type="entry name" value="PyrdxlP-dep_Trfase"/>
</dbReference>
<reference evidence="4" key="1">
    <citation type="submission" date="2024-08" db="EMBL/GenBank/DDBJ databases">
        <authorList>
            <person name="Chaddad Z."/>
            <person name="Lamrabet M."/>
            <person name="Bouhnik O."/>
            <person name="Alami S."/>
            <person name="Wipf D."/>
            <person name="Courty P.E."/>
            <person name="Missbah El Idrissi M."/>
        </authorList>
    </citation>
    <scope>NUCLEOTIDE SEQUENCE</scope>
    <source>
        <strain evidence="4">LLZ17</strain>
    </source>
</reference>
<keyword evidence="2 3" id="KW-0663">Pyridoxal phosphate</keyword>
<evidence type="ECO:0000256" key="3">
    <source>
        <dbReference type="RuleBase" id="RU003560"/>
    </source>
</evidence>
<accession>A0AB39XUS6</accession>
<evidence type="ECO:0000256" key="1">
    <source>
        <dbReference type="ARBA" id="ARBA00001933"/>
    </source>
</evidence>
<comment type="cofactor">
    <cofactor evidence="1">
        <name>pyridoxal 5'-phosphate</name>
        <dbReference type="ChEBI" id="CHEBI:597326"/>
    </cofactor>
</comment>
<keyword evidence="4" id="KW-0032">Aminotransferase</keyword>
<name>A0AB39XUS6_9BRAD</name>
<dbReference type="AlphaFoldDB" id="A0AB39XUS6"/>
<sequence>MANRGDLARRLEDISGRAPLEFDESKRRMAEAARWTPEGVHSSFRAGGSPTPLVIERGEGPYLIDADGNRLIDYYLGLGPMILGHSPPSVKAAVAEQLERGILYAGQTDAEIEAGELFCRMVPCAARVRFTSSGTEAVQAAIRLARAVTGRSFIIKFEGHYHGWCDNILWSNAPPLDQVGPREAPTRVGRSRGQDPEAGEHTVVLPWNDLALVERRLAAGDVALVLMEPVMCNSGGILPVPGYLEGVRESCIKNGTLLIFDEVVTGFRVAAGGAQSRFGVTPDIAIFGKAVASGFPVAAVAGRAEILDHFARGVIQGGTYNANPIAMAAVVATLNELADPGVYEAMERRGRRLMEGLRQALQAANVPSVVSGLPQMFNLALDMSEPPRDYREATKANKKRYVAFTTALLRRGVRALERGTWLMSSEHDDAVVDATIAAAEEAAREI</sequence>
<dbReference type="RefSeq" id="WP_369726282.1">
    <property type="nucleotide sequence ID" value="NZ_CP165734.1"/>
</dbReference>
<keyword evidence="4" id="KW-0808">Transferase</keyword>
<dbReference type="InterPro" id="IPR015421">
    <property type="entry name" value="PyrdxlP-dep_Trfase_major"/>
</dbReference>
<dbReference type="EMBL" id="CP165734">
    <property type="protein sequence ID" value="XDV60938.1"/>
    <property type="molecule type" value="Genomic_DNA"/>
</dbReference>
<dbReference type="GO" id="GO:0030170">
    <property type="term" value="F:pyridoxal phosphate binding"/>
    <property type="evidence" value="ECO:0007669"/>
    <property type="project" value="InterPro"/>
</dbReference>
<dbReference type="InterPro" id="IPR015422">
    <property type="entry name" value="PyrdxlP-dep_Trfase_small"/>
</dbReference>
<dbReference type="CDD" id="cd00610">
    <property type="entry name" value="OAT_like"/>
    <property type="match status" value="1"/>
</dbReference>
<dbReference type="InterPro" id="IPR005814">
    <property type="entry name" value="Aminotrans_3"/>
</dbReference>
<organism evidence="4">
    <name type="scientific">Bradyrhizobium sp. LLZ17</name>
    <dbReference type="NCBI Taxonomy" id="3239388"/>
    <lineage>
        <taxon>Bacteria</taxon>
        <taxon>Pseudomonadati</taxon>
        <taxon>Pseudomonadota</taxon>
        <taxon>Alphaproteobacteria</taxon>
        <taxon>Hyphomicrobiales</taxon>
        <taxon>Nitrobacteraceae</taxon>
        <taxon>Bradyrhizobium</taxon>
    </lineage>
</organism>
<evidence type="ECO:0000256" key="2">
    <source>
        <dbReference type="ARBA" id="ARBA00022898"/>
    </source>
</evidence>
<dbReference type="PANTHER" id="PTHR43713:SF3">
    <property type="entry name" value="GLUTAMATE-1-SEMIALDEHYDE 2,1-AMINOMUTASE 1, CHLOROPLASTIC-RELATED"/>
    <property type="match status" value="1"/>
</dbReference>
<dbReference type="Pfam" id="PF00202">
    <property type="entry name" value="Aminotran_3"/>
    <property type="match status" value="1"/>
</dbReference>
<dbReference type="PROSITE" id="PS00600">
    <property type="entry name" value="AA_TRANSFER_CLASS_3"/>
    <property type="match status" value="1"/>
</dbReference>
<dbReference type="PANTHER" id="PTHR43713">
    <property type="entry name" value="GLUTAMATE-1-SEMIALDEHYDE 2,1-AMINOMUTASE"/>
    <property type="match status" value="1"/>
</dbReference>
<evidence type="ECO:0000313" key="4">
    <source>
        <dbReference type="EMBL" id="XDV60938.1"/>
    </source>
</evidence>
<dbReference type="Gene3D" id="3.90.1150.10">
    <property type="entry name" value="Aspartate Aminotransferase, domain 1"/>
    <property type="match status" value="1"/>
</dbReference>
<dbReference type="GO" id="GO:0008483">
    <property type="term" value="F:transaminase activity"/>
    <property type="evidence" value="ECO:0007669"/>
    <property type="project" value="UniProtKB-KW"/>
</dbReference>
<protein>
    <submittedName>
        <fullName evidence="4">Aspartate aminotransferase family protein</fullName>
    </submittedName>
</protein>
<gene>
    <name evidence="4" type="ORF">AB8Z38_17690</name>
</gene>
<comment type="similarity">
    <text evidence="3">Belongs to the class-III pyridoxal-phosphate-dependent aminotransferase family.</text>
</comment>
<dbReference type="SUPFAM" id="SSF53383">
    <property type="entry name" value="PLP-dependent transferases"/>
    <property type="match status" value="1"/>
</dbReference>
<dbReference type="InterPro" id="IPR049704">
    <property type="entry name" value="Aminotrans_3_PPA_site"/>
</dbReference>